<gene>
    <name evidence="1" type="ORF">MRB53_005090</name>
</gene>
<sequence>MLEQTPLLFCVSCLNMYVVRQQLDFTQHKTMSTRPVKLHFTNGSTMAAGYAIVTISLSVLKAGISKWVFSVQSPTSFFQD</sequence>
<name>A0ACC2MCG4_PERAE</name>
<proteinExistence type="predicted"/>
<evidence type="ECO:0000313" key="2">
    <source>
        <dbReference type="Proteomes" id="UP001234297"/>
    </source>
</evidence>
<accession>A0ACC2MCG4</accession>
<protein>
    <submittedName>
        <fullName evidence="1">Uncharacterized protein</fullName>
    </submittedName>
</protein>
<dbReference type="Proteomes" id="UP001234297">
    <property type="component" value="Chromosome 2"/>
</dbReference>
<reference evidence="1 2" key="1">
    <citation type="journal article" date="2022" name="Hortic Res">
        <title>A haplotype resolved chromosomal level avocado genome allows analysis of novel avocado genes.</title>
        <authorList>
            <person name="Nath O."/>
            <person name="Fletcher S.J."/>
            <person name="Hayward A."/>
            <person name="Shaw L.M."/>
            <person name="Masouleh A.K."/>
            <person name="Furtado A."/>
            <person name="Henry R.J."/>
            <person name="Mitter N."/>
        </authorList>
    </citation>
    <scope>NUCLEOTIDE SEQUENCE [LARGE SCALE GENOMIC DNA]</scope>
    <source>
        <strain evidence="2">cv. Hass</strain>
    </source>
</reference>
<keyword evidence="2" id="KW-1185">Reference proteome</keyword>
<organism evidence="1 2">
    <name type="scientific">Persea americana</name>
    <name type="common">Avocado</name>
    <dbReference type="NCBI Taxonomy" id="3435"/>
    <lineage>
        <taxon>Eukaryota</taxon>
        <taxon>Viridiplantae</taxon>
        <taxon>Streptophyta</taxon>
        <taxon>Embryophyta</taxon>
        <taxon>Tracheophyta</taxon>
        <taxon>Spermatophyta</taxon>
        <taxon>Magnoliopsida</taxon>
        <taxon>Magnoliidae</taxon>
        <taxon>Laurales</taxon>
        <taxon>Lauraceae</taxon>
        <taxon>Persea</taxon>
    </lineage>
</organism>
<evidence type="ECO:0000313" key="1">
    <source>
        <dbReference type="EMBL" id="KAJ8643342.1"/>
    </source>
</evidence>
<comment type="caution">
    <text evidence="1">The sequence shown here is derived from an EMBL/GenBank/DDBJ whole genome shotgun (WGS) entry which is preliminary data.</text>
</comment>
<dbReference type="EMBL" id="CM056810">
    <property type="protein sequence ID" value="KAJ8643342.1"/>
    <property type="molecule type" value="Genomic_DNA"/>
</dbReference>